<dbReference type="PANTHER" id="PTHR34203:SF15">
    <property type="entry name" value="SLL1173 PROTEIN"/>
    <property type="match status" value="1"/>
</dbReference>
<organism evidence="2 3">
    <name type="scientific">Desulfomicrobium macestii</name>
    <dbReference type="NCBI Taxonomy" id="90731"/>
    <lineage>
        <taxon>Bacteria</taxon>
        <taxon>Pseudomonadati</taxon>
        <taxon>Thermodesulfobacteriota</taxon>
        <taxon>Desulfovibrionia</taxon>
        <taxon>Desulfovibrionales</taxon>
        <taxon>Desulfomicrobiaceae</taxon>
        <taxon>Desulfomicrobium</taxon>
    </lineage>
</organism>
<dbReference type="GO" id="GO:0032259">
    <property type="term" value="P:methylation"/>
    <property type="evidence" value="ECO:0007669"/>
    <property type="project" value="UniProtKB-KW"/>
</dbReference>
<dbReference type="SUPFAM" id="SSF53335">
    <property type="entry name" value="S-adenosyl-L-methionine-dependent methyltransferases"/>
    <property type="match status" value="1"/>
</dbReference>
<dbReference type="InterPro" id="IPR006342">
    <property type="entry name" value="FkbM_mtfrase"/>
</dbReference>
<keyword evidence="2" id="KW-0808">Transferase</keyword>
<dbReference type="InterPro" id="IPR052514">
    <property type="entry name" value="SAM-dependent_MTase"/>
</dbReference>
<feature type="domain" description="Methyltransferase FkbM" evidence="1">
    <location>
        <begin position="16"/>
        <end position="149"/>
    </location>
</feature>
<dbReference type="GO" id="GO:0008168">
    <property type="term" value="F:methyltransferase activity"/>
    <property type="evidence" value="ECO:0007669"/>
    <property type="project" value="UniProtKB-KW"/>
</dbReference>
<dbReference type="Proteomes" id="UP000639010">
    <property type="component" value="Unassembled WGS sequence"/>
</dbReference>
<protein>
    <submittedName>
        <fullName evidence="2">FkbM family methyltransferase</fullName>
    </submittedName>
</protein>
<evidence type="ECO:0000313" key="3">
    <source>
        <dbReference type="Proteomes" id="UP000639010"/>
    </source>
</evidence>
<proteinExistence type="predicted"/>
<evidence type="ECO:0000313" key="2">
    <source>
        <dbReference type="EMBL" id="MBE1427430.1"/>
    </source>
</evidence>
<name>A0ABR9H9S6_9BACT</name>
<dbReference type="EMBL" id="JADBGG010000078">
    <property type="protein sequence ID" value="MBE1427430.1"/>
    <property type="molecule type" value="Genomic_DNA"/>
</dbReference>
<reference evidence="2 3" key="1">
    <citation type="submission" date="2020-10" db="EMBL/GenBank/DDBJ databases">
        <title>Genomic Encyclopedia of Type Strains, Phase IV (KMG-IV): sequencing the most valuable type-strain genomes for metagenomic binning, comparative biology and taxonomic classification.</title>
        <authorList>
            <person name="Goeker M."/>
        </authorList>
    </citation>
    <scope>NUCLEOTIDE SEQUENCE [LARGE SCALE GENOMIC DNA]</scope>
    <source>
        <strain evidence="2 3">DSM 4194</strain>
    </source>
</reference>
<evidence type="ECO:0000259" key="1">
    <source>
        <dbReference type="Pfam" id="PF05050"/>
    </source>
</evidence>
<dbReference type="NCBIfam" id="TIGR01444">
    <property type="entry name" value="fkbM_fam"/>
    <property type="match status" value="1"/>
</dbReference>
<dbReference type="PANTHER" id="PTHR34203">
    <property type="entry name" value="METHYLTRANSFERASE, FKBM FAMILY PROTEIN"/>
    <property type="match status" value="1"/>
</dbReference>
<dbReference type="Gene3D" id="3.40.50.150">
    <property type="entry name" value="Vaccinia Virus protein VP39"/>
    <property type="match status" value="1"/>
</dbReference>
<comment type="caution">
    <text evidence="2">The sequence shown here is derived from an EMBL/GenBank/DDBJ whole genome shotgun (WGS) entry which is preliminary data.</text>
</comment>
<gene>
    <name evidence="2" type="ORF">H4684_004127</name>
</gene>
<dbReference type="RefSeq" id="WP_192625154.1">
    <property type="nucleotide sequence ID" value="NZ_JADBGG010000078.1"/>
</dbReference>
<keyword evidence="3" id="KW-1185">Reference proteome</keyword>
<dbReference type="InterPro" id="IPR029063">
    <property type="entry name" value="SAM-dependent_MTases_sf"/>
</dbReference>
<accession>A0ABR9H9S6</accession>
<dbReference type="Pfam" id="PF05050">
    <property type="entry name" value="Methyltransf_21"/>
    <property type="match status" value="1"/>
</dbReference>
<sequence length="236" mass="26627">MKALNPYILPGDLVFDVGANLGNCVQEYSLRGAKVVAFEPNKELADHLHQRFSHTNSVYVENKALSSSSGLINFQICSQAPAISTCSTEWHTGRFKQYTWDKEVTVACITLDQCIDFFGLPKYIKIDVEGYEFQVLSGLSKPVDFLSFEFTSEFMHNSVACVNHLEHIGMTHFNLGLKEHETLFIPKWLSSRALKAMIADLTSQHINLWGDIYASKTSITCSKLEKMQSTYQIKTV</sequence>
<keyword evidence="2" id="KW-0489">Methyltransferase</keyword>